<evidence type="ECO:0000259" key="2">
    <source>
        <dbReference type="Pfam" id="PF16548"/>
    </source>
</evidence>
<dbReference type="OrthoDB" id="7738399at2"/>
<dbReference type="Pfam" id="PF16548">
    <property type="entry name" value="FlgT_N"/>
    <property type="match status" value="1"/>
</dbReference>
<comment type="caution">
    <text evidence="3">The sequence shown here is derived from an EMBL/GenBank/DDBJ whole genome shotgun (WGS) entry which is preliminary data.</text>
</comment>
<dbReference type="Proteomes" id="UP000244060">
    <property type="component" value="Unassembled WGS sequence"/>
</dbReference>
<keyword evidence="4" id="KW-1185">Reference proteome</keyword>
<feature type="signal peptide" evidence="1">
    <location>
        <begin position="1"/>
        <end position="19"/>
    </location>
</feature>
<dbReference type="InterPro" id="IPR032370">
    <property type="entry name" value="FlgT_N"/>
</dbReference>
<feature type="chain" id="PRO_5015401232" evidence="1">
    <location>
        <begin position="20"/>
        <end position="360"/>
    </location>
</feature>
<name>A0A2T5KDC6_9RHOB</name>
<dbReference type="AlphaFoldDB" id="A0A2T5KDC6"/>
<sequence length="360" mass="37908">MRRLVLILALLLVPAAALADRPAIRVEAVGFGTVTGAGDRDAARRRAVADALLAAALAGGADVSGRTATNRGIVTSDVAIVRTVGRILSHRILSESFSGQVWRVRIEALVGDGPGPLCPIRTLVVTAYAPRVEVDPHAPEWSGELADTIARRLVQRLARHPAVSLAGVTDRPLPRTSRRGDAFDYDVLTRGSVRLPGNGHGFVPTIRLTRTAGPKLELELELKLVGADGTSSLQHFIRRVPLPRPSLAGGLSVLVQPQREALAAALLDGSDRALDALFDRAGCEPVSARLSSAGGLLEVPVGRANGLTQGSLAFTADGGSTQILEVVELRGSSARLRPLDPTLGPSHFAGRRVQFVETGR</sequence>
<organism evidence="3 4">
    <name type="scientific">Cereibacter azotoformans</name>
    <dbReference type="NCBI Taxonomy" id="43057"/>
    <lineage>
        <taxon>Bacteria</taxon>
        <taxon>Pseudomonadati</taxon>
        <taxon>Pseudomonadota</taxon>
        <taxon>Alphaproteobacteria</taxon>
        <taxon>Rhodobacterales</taxon>
        <taxon>Paracoccaceae</taxon>
        <taxon>Cereibacter</taxon>
    </lineage>
</organism>
<evidence type="ECO:0000256" key="1">
    <source>
        <dbReference type="SAM" id="SignalP"/>
    </source>
</evidence>
<protein>
    <submittedName>
        <fullName evidence="3">Flagellar assembly T-like protein</fullName>
    </submittedName>
</protein>
<feature type="domain" description="Flagellar assembly protein T N-terminal" evidence="2">
    <location>
        <begin position="26"/>
        <end position="108"/>
    </location>
</feature>
<dbReference type="RefSeq" id="WP_108220235.1">
    <property type="nucleotide sequence ID" value="NZ_CP090021.1"/>
</dbReference>
<keyword evidence="3" id="KW-0282">Flagellum</keyword>
<accession>A0A2T5KDC6</accession>
<dbReference type="Gene3D" id="3.30.1660.40">
    <property type="entry name" value="FlgT, N-terminal domain"/>
    <property type="match status" value="1"/>
</dbReference>
<dbReference type="InterPro" id="IPR038180">
    <property type="entry name" value="FlgT_N_sf"/>
</dbReference>
<evidence type="ECO:0000313" key="4">
    <source>
        <dbReference type="Proteomes" id="UP000244060"/>
    </source>
</evidence>
<keyword evidence="3" id="KW-0969">Cilium</keyword>
<keyword evidence="1" id="KW-0732">Signal</keyword>
<dbReference type="EMBL" id="QAOT01000002">
    <property type="protein sequence ID" value="PTR20425.1"/>
    <property type="molecule type" value="Genomic_DNA"/>
</dbReference>
<keyword evidence="3" id="KW-0966">Cell projection</keyword>
<reference evidence="3 4" key="1">
    <citation type="submission" date="2018-04" db="EMBL/GenBank/DDBJ databases">
        <title>Genomic Encyclopedia of Type Strains, Phase III (KMG-III): the genomes of soil and plant-associated and newly described type strains.</title>
        <authorList>
            <person name="Whitman W."/>
        </authorList>
    </citation>
    <scope>NUCLEOTIDE SEQUENCE [LARGE SCALE GENOMIC DNA]</scope>
    <source>
        <strain evidence="3 4">KA25</strain>
    </source>
</reference>
<evidence type="ECO:0000313" key="3">
    <source>
        <dbReference type="EMBL" id="PTR20425.1"/>
    </source>
</evidence>
<proteinExistence type="predicted"/>
<gene>
    <name evidence="3" type="ORF">C8J28_102190</name>
</gene>